<dbReference type="InterPro" id="IPR015070">
    <property type="entry name" value="EF_hand_DJBP"/>
</dbReference>
<feature type="region of interest" description="Disordered" evidence="4">
    <location>
        <begin position="331"/>
        <end position="364"/>
    </location>
</feature>
<keyword evidence="3" id="KW-0106">Calcium</keyword>
<dbReference type="InterPro" id="IPR011992">
    <property type="entry name" value="EF-hand-dom_pair"/>
</dbReference>
<dbReference type="Proteomes" id="UP000085678">
    <property type="component" value="Unplaced"/>
</dbReference>
<organism evidence="6 7">
    <name type="scientific">Lingula anatina</name>
    <name type="common">Brachiopod</name>
    <name type="synonym">Lingula unguis</name>
    <dbReference type="NCBI Taxonomy" id="7574"/>
    <lineage>
        <taxon>Eukaryota</taxon>
        <taxon>Metazoa</taxon>
        <taxon>Spiralia</taxon>
        <taxon>Lophotrochozoa</taxon>
        <taxon>Brachiopoda</taxon>
        <taxon>Linguliformea</taxon>
        <taxon>Lingulata</taxon>
        <taxon>Lingulida</taxon>
        <taxon>Linguloidea</taxon>
        <taxon>Lingulidae</taxon>
        <taxon>Lingula</taxon>
    </lineage>
</organism>
<dbReference type="SUPFAM" id="SSF47473">
    <property type="entry name" value="EF-hand"/>
    <property type="match status" value="4"/>
</dbReference>
<sequence length="921" mass="106076">MSQLGVSRPATGFGKLPEIQHPLSRMSNPEKLDVRGFSRAGDRPASQMNGRPLAAENNYMSPRRLNTSAGRQSKNQLRHSMPELTHESIPEGIEITHGDPSKTRLPVFGSRAEVASRAEMGSRLASRMSRPGTQARLEIDELEMLLREKSKGGFYELRKRFKDNDPEGKGNVTREALARIIVTFLGRPLSNTQFSRLLERFALADKTVVSFTEFFAIFRDAASSEYPRWMDPVHRHHQEKVTMNAAQVHAQLKEKAKQRFLDMADLIPQSNPGGTGRLLKPEFRNALNKMMFFMDDDEFEKLWERYDTEGYGTIDGKKLMKKLGIDLANGTAGKTSPRLSPIPEGGRRSGMARSPRKKEADRQRSLGIENWLKNKFREGCQNMRVAFETYDEKNTGMVSAENFLTVLNEFGLKLEKPHLEEFLARANIELQRQGVKYREFLHRFQDRSEAGMPHKILSNPKHRYNKSRAGSAGGKSTVSALEAQIMNMFQTDFLALLGTFHKIDRMGTDQISQEEFRAAIESRFSLNMTDLQFNNLIDKVPLSEDGSVKYAEFMSQFDTRGKAPSLFEKTAGEPQMPKPNTKVDRLVVQEPMDIDSEVEYKHRTIPQLQKMIKDLLHNRYAEVESAFYELDESNNQRLSQELFYQLMKKFIEPEITRGEIRELWKTFILNTRKTLDYLEFVRHFGYNAKDASFPNAKLSPPKKGDSDFMMRSRKLNCAADMLQDSLRAKIDYMWEDLRRELVDMDPYATQFVTIDEFREILTELCVHLSDYELDMLCKKFETKKDGRINYVEFLKPFALKKQVWRHGNNMLSLLQHPAAELPIADIVENPEKGLTGLTAKLRQKLSGDWKNLRRTFKKLDVNNEGYLSVPEFRSVLKLANVVLDEEEVYQVMQKFDENMSGKIPYNKFLSETFKQSPQKAV</sequence>
<reference evidence="7" key="1">
    <citation type="submission" date="2025-08" db="UniProtKB">
        <authorList>
            <consortium name="RefSeq"/>
        </authorList>
    </citation>
    <scope>IDENTIFICATION</scope>
    <source>
        <tissue evidence="7">Gonads</tissue>
    </source>
</reference>
<dbReference type="Gene3D" id="1.10.238.10">
    <property type="entry name" value="EF-hand"/>
    <property type="match status" value="7"/>
</dbReference>
<name>A0A1S3I399_LINAN</name>
<feature type="domain" description="EF-hand" evidence="5">
    <location>
        <begin position="378"/>
        <end position="413"/>
    </location>
</feature>
<keyword evidence="6" id="KW-1185">Reference proteome</keyword>
<dbReference type="PANTHER" id="PTHR20875">
    <property type="entry name" value="EF-HAND CALCIUM-BINDING DOMAIN-CONTAINING PROTEIN 6-RELATED"/>
    <property type="match status" value="1"/>
</dbReference>
<evidence type="ECO:0000256" key="4">
    <source>
        <dbReference type="SAM" id="MobiDB-lite"/>
    </source>
</evidence>
<dbReference type="KEGG" id="lak:106160635"/>
<dbReference type="InterPro" id="IPR052603">
    <property type="entry name" value="EFCB6"/>
</dbReference>
<dbReference type="SMART" id="SM00054">
    <property type="entry name" value="EFh"/>
    <property type="match status" value="8"/>
</dbReference>
<evidence type="ECO:0000256" key="1">
    <source>
        <dbReference type="ARBA" id="ARBA00022553"/>
    </source>
</evidence>
<dbReference type="PROSITE" id="PS50222">
    <property type="entry name" value="EF_HAND_2"/>
    <property type="match status" value="2"/>
</dbReference>
<evidence type="ECO:0000259" key="5">
    <source>
        <dbReference type="PROSITE" id="PS50222"/>
    </source>
</evidence>
<evidence type="ECO:0000313" key="6">
    <source>
        <dbReference type="Proteomes" id="UP000085678"/>
    </source>
</evidence>
<dbReference type="AlphaFoldDB" id="A0A1S3I399"/>
<dbReference type="InterPro" id="IPR002048">
    <property type="entry name" value="EF_hand_dom"/>
</dbReference>
<feature type="domain" description="EF-hand" evidence="5">
    <location>
        <begin position="847"/>
        <end position="882"/>
    </location>
</feature>
<dbReference type="STRING" id="7574.A0A1S3I399"/>
<feature type="region of interest" description="Disordered" evidence="4">
    <location>
        <begin position="453"/>
        <end position="472"/>
    </location>
</feature>
<dbReference type="InParanoid" id="A0A1S3I399"/>
<keyword evidence="1" id="KW-0597">Phosphoprotein</keyword>
<dbReference type="OrthoDB" id="26525at2759"/>
<dbReference type="InterPro" id="IPR018247">
    <property type="entry name" value="EF_Hand_1_Ca_BS"/>
</dbReference>
<dbReference type="Pfam" id="PF13499">
    <property type="entry name" value="EF-hand_7"/>
    <property type="match status" value="1"/>
</dbReference>
<evidence type="ECO:0000256" key="2">
    <source>
        <dbReference type="ARBA" id="ARBA00022737"/>
    </source>
</evidence>
<dbReference type="CDD" id="cd00051">
    <property type="entry name" value="EFh"/>
    <property type="match status" value="1"/>
</dbReference>
<evidence type="ECO:0000256" key="3">
    <source>
        <dbReference type="ARBA" id="ARBA00022837"/>
    </source>
</evidence>
<dbReference type="Pfam" id="PF08976">
    <property type="entry name" value="EF-hand_11"/>
    <property type="match status" value="1"/>
</dbReference>
<accession>A0A1S3I399</accession>
<feature type="compositionally biased region" description="Basic and acidic residues" evidence="4">
    <location>
        <begin position="28"/>
        <end position="42"/>
    </location>
</feature>
<dbReference type="RefSeq" id="XP_013392745.1">
    <property type="nucleotide sequence ID" value="XM_013537291.1"/>
</dbReference>
<gene>
    <name evidence="7" type="primary">LOC106160635</name>
</gene>
<dbReference type="PANTHER" id="PTHR20875:SF5">
    <property type="entry name" value="EF-HAND DOMAIN-CONTAINING PROTEIN"/>
    <property type="match status" value="1"/>
</dbReference>
<dbReference type="OMA" id="FIPRENF"/>
<dbReference type="GeneID" id="106160635"/>
<dbReference type="GO" id="GO:0005509">
    <property type="term" value="F:calcium ion binding"/>
    <property type="evidence" value="ECO:0007669"/>
    <property type="project" value="InterPro"/>
</dbReference>
<feature type="region of interest" description="Disordered" evidence="4">
    <location>
        <begin position="1"/>
        <end position="59"/>
    </location>
</feature>
<keyword evidence="2" id="KW-0677">Repeat</keyword>
<proteinExistence type="predicted"/>
<protein>
    <submittedName>
        <fullName evidence="7">EF-hand calcium-binding domain-containing protein 6-like</fullName>
    </submittedName>
</protein>
<evidence type="ECO:0000313" key="7">
    <source>
        <dbReference type="RefSeq" id="XP_013392745.1"/>
    </source>
</evidence>
<dbReference type="PROSITE" id="PS00018">
    <property type="entry name" value="EF_HAND_1"/>
    <property type="match status" value="1"/>
</dbReference>